<proteinExistence type="inferred from homology"/>
<sequence>MAQYGKAEYWEERYTRDAEPFDWYQRWSGVKDVVTQYVFPTHQILHLGCGNSRLSEEMYDEGFINSINIDISQVVIKAMQEKYRDKQTMRFLHMDGRNMEFDDATFDAVIDKGTLDAILCGENSTAHANKMISEVYRVLSPTGAYVVISYGQPPHRYPYLDKPEFNWEITVHQVQKPTIASTAALATDDRDQPNVHYIYVCKKRGGREAPRQEA</sequence>
<protein>
    <recommendedName>
        <fullName evidence="4">Methyltransferase type 11 domain-containing protein</fullName>
    </recommendedName>
</protein>
<evidence type="ECO:0000256" key="3">
    <source>
        <dbReference type="ARBA" id="ARBA00022679"/>
    </source>
</evidence>
<comment type="similarity">
    <text evidence="1">Belongs to the methyltransferase superfamily.</text>
</comment>
<keyword evidence="6" id="KW-1185">Reference proteome</keyword>
<keyword evidence="2" id="KW-0489">Methyltransferase</keyword>
<dbReference type="GO" id="GO:0008757">
    <property type="term" value="F:S-adenosylmethionine-dependent methyltransferase activity"/>
    <property type="evidence" value="ECO:0007669"/>
    <property type="project" value="InterPro"/>
</dbReference>
<keyword evidence="3" id="KW-0808">Transferase</keyword>
<gene>
    <name evidence="5" type="ORF">BSTOLATCC_MIC52354</name>
</gene>
<dbReference type="CDD" id="cd02440">
    <property type="entry name" value="AdoMet_MTases"/>
    <property type="match status" value="1"/>
</dbReference>
<comment type="caution">
    <text evidence="5">The sequence shown here is derived from an EMBL/GenBank/DDBJ whole genome shotgun (WGS) entry which is preliminary data.</text>
</comment>
<dbReference type="AlphaFoldDB" id="A0AAU9JVT4"/>
<dbReference type="EMBL" id="CAJZBQ010000052">
    <property type="protein sequence ID" value="CAG9330945.1"/>
    <property type="molecule type" value="Genomic_DNA"/>
</dbReference>
<dbReference type="InterPro" id="IPR013216">
    <property type="entry name" value="Methyltransf_11"/>
</dbReference>
<feature type="domain" description="Methyltransferase type 11" evidence="4">
    <location>
        <begin position="45"/>
        <end position="146"/>
    </location>
</feature>
<dbReference type="InterPro" id="IPR029063">
    <property type="entry name" value="SAM-dependent_MTases_sf"/>
</dbReference>
<evidence type="ECO:0000313" key="5">
    <source>
        <dbReference type="EMBL" id="CAG9330945.1"/>
    </source>
</evidence>
<reference evidence="5" key="1">
    <citation type="submission" date="2021-09" db="EMBL/GenBank/DDBJ databases">
        <authorList>
            <consortium name="AG Swart"/>
            <person name="Singh M."/>
            <person name="Singh A."/>
            <person name="Seah K."/>
            <person name="Emmerich C."/>
        </authorList>
    </citation>
    <scope>NUCLEOTIDE SEQUENCE</scope>
    <source>
        <strain evidence="5">ATCC30299</strain>
    </source>
</reference>
<dbReference type="GO" id="GO:0032259">
    <property type="term" value="P:methylation"/>
    <property type="evidence" value="ECO:0007669"/>
    <property type="project" value="UniProtKB-KW"/>
</dbReference>
<dbReference type="Proteomes" id="UP001162131">
    <property type="component" value="Unassembled WGS sequence"/>
</dbReference>
<dbReference type="PANTHER" id="PTHR12176">
    <property type="entry name" value="SAM-DEPENDENT METHYLTRANSFERASE SUPERFAMILY PROTEIN"/>
    <property type="match status" value="1"/>
</dbReference>
<dbReference type="Gene3D" id="3.40.50.150">
    <property type="entry name" value="Vaccinia Virus protein VP39"/>
    <property type="match status" value="1"/>
</dbReference>
<evidence type="ECO:0000256" key="2">
    <source>
        <dbReference type="ARBA" id="ARBA00022603"/>
    </source>
</evidence>
<dbReference type="InterPro" id="IPR051419">
    <property type="entry name" value="Lys/N-term_MeTrsfase_sf"/>
</dbReference>
<dbReference type="PANTHER" id="PTHR12176:SF79">
    <property type="entry name" value="METHYLTRANSFERASE TYPE 11 DOMAIN-CONTAINING PROTEIN"/>
    <property type="match status" value="1"/>
</dbReference>
<dbReference type="FunFam" id="3.40.50.150:FF:000311">
    <property type="entry name" value="Methyltransferase protein 13"/>
    <property type="match status" value="1"/>
</dbReference>
<evidence type="ECO:0000259" key="4">
    <source>
        <dbReference type="Pfam" id="PF08241"/>
    </source>
</evidence>
<accession>A0AAU9JVT4</accession>
<evidence type="ECO:0000313" key="6">
    <source>
        <dbReference type="Proteomes" id="UP001162131"/>
    </source>
</evidence>
<evidence type="ECO:0000256" key="1">
    <source>
        <dbReference type="ARBA" id="ARBA00008361"/>
    </source>
</evidence>
<dbReference type="Pfam" id="PF08241">
    <property type="entry name" value="Methyltransf_11"/>
    <property type="match status" value="1"/>
</dbReference>
<name>A0AAU9JVT4_9CILI</name>
<organism evidence="5 6">
    <name type="scientific">Blepharisma stoltei</name>
    <dbReference type="NCBI Taxonomy" id="1481888"/>
    <lineage>
        <taxon>Eukaryota</taxon>
        <taxon>Sar</taxon>
        <taxon>Alveolata</taxon>
        <taxon>Ciliophora</taxon>
        <taxon>Postciliodesmatophora</taxon>
        <taxon>Heterotrichea</taxon>
        <taxon>Heterotrichida</taxon>
        <taxon>Blepharismidae</taxon>
        <taxon>Blepharisma</taxon>
    </lineage>
</organism>
<dbReference type="SUPFAM" id="SSF53335">
    <property type="entry name" value="S-adenosyl-L-methionine-dependent methyltransferases"/>
    <property type="match status" value="1"/>
</dbReference>